<dbReference type="PANTHER" id="PTHR46320:SF1">
    <property type="entry name" value="GLYCEROPHOSPHODIESTER PHOSPHODIESTERASE 1"/>
    <property type="match status" value="1"/>
</dbReference>
<dbReference type="GO" id="GO:0070291">
    <property type="term" value="P:N-acylethanolamine metabolic process"/>
    <property type="evidence" value="ECO:0007669"/>
    <property type="project" value="TreeGrafter"/>
</dbReference>
<evidence type="ECO:0000313" key="3">
    <source>
        <dbReference type="Proteomes" id="UP000315750"/>
    </source>
</evidence>
<dbReference type="PROSITE" id="PS51704">
    <property type="entry name" value="GP_PDE"/>
    <property type="match status" value="1"/>
</dbReference>
<sequence>MLKQVVLDGRVLMVVPQVSRIVLLLTTFGLAGCLPTASGVEIDTLEIFDRVGDGYVMVAAHRGGYIANGSVMYPENSLAAIQNSIRLGVDIVEIDIRMTADGGLVAMHDTSVNRTTTGSGNVSSLTLEQVFNLRLLGPDGEASNELVPTLEQVMRAANGHVMVNLDKVDITNAELMARVMNVLRDTGTVDHAIFKGGATPEQVAAVRQQYPDDTIIYMPIVSNRNEASLLSTLNSHTPPAVEIIFSNDETSMLSKTILSTAEQLDTHLWINSLWASLDGGHHDAIAIDGDADGSWGWLVDKGATIIQTDNSAQLLKYLEKNGLREYQHRPVIDVLGDFNGDGVVNLLDWDPFVAHQRTELSHLSSDEAMRAGDLNGNGLHDLGDFAKFRCLLEAASQHAAFRSESTDATAVPEPSSWSLLFCITCYLSMALCHMRLFDPVSK</sequence>
<keyword evidence="3" id="KW-1185">Reference proteome</keyword>
<dbReference type="PROSITE" id="PS00018">
    <property type="entry name" value="EF_HAND_1"/>
    <property type="match status" value="1"/>
</dbReference>
<dbReference type="Gene3D" id="1.10.1330.10">
    <property type="entry name" value="Dockerin domain"/>
    <property type="match status" value="1"/>
</dbReference>
<organism evidence="2 3">
    <name type="scientific">Aeoliella mucimassa</name>
    <dbReference type="NCBI Taxonomy" id="2527972"/>
    <lineage>
        <taxon>Bacteria</taxon>
        <taxon>Pseudomonadati</taxon>
        <taxon>Planctomycetota</taxon>
        <taxon>Planctomycetia</taxon>
        <taxon>Pirellulales</taxon>
        <taxon>Lacipirellulaceae</taxon>
        <taxon>Aeoliella</taxon>
    </lineage>
</organism>
<evidence type="ECO:0000259" key="1">
    <source>
        <dbReference type="PROSITE" id="PS51704"/>
    </source>
</evidence>
<dbReference type="OrthoDB" id="238714at2"/>
<dbReference type="AlphaFoldDB" id="A0A518APR2"/>
<dbReference type="GO" id="GO:0005886">
    <property type="term" value="C:plasma membrane"/>
    <property type="evidence" value="ECO:0007669"/>
    <property type="project" value="TreeGrafter"/>
</dbReference>
<dbReference type="InterPro" id="IPR018247">
    <property type="entry name" value="EF_Hand_1_Ca_BS"/>
</dbReference>
<dbReference type="CDD" id="cd08566">
    <property type="entry name" value="GDPD_AtGDE_like"/>
    <property type="match status" value="1"/>
</dbReference>
<gene>
    <name evidence="2" type="primary">glpQ1_1</name>
    <name evidence="2" type="ORF">Pan181_29180</name>
</gene>
<dbReference type="EC" id="3.1.4.46" evidence="2"/>
<reference evidence="2 3" key="1">
    <citation type="submission" date="2019-02" db="EMBL/GenBank/DDBJ databases">
        <title>Deep-cultivation of Planctomycetes and their phenomic and genomic characterization uncovers novel biology.</title>
        <authorList>
            <person name="Wiegand S."/>
            <person name="Jogler M."/>
            <person name="Boedeker C."/>
            <person name="Pinto D."/>
            <person name="Vollmers J."/>
            <person name="Rivas-Marin E."/>
            <person name="Kohn T."/>
            <person name="Peeters S.H."/>
            <person name="Heuer A."/>
            <person name="Rast P."/>
            <person name="Oberbeckmann S."/>
            <person name="Bunk B."/>
            <person name="Jeske O."/>
            <person name="Meyerdierks A."/>
            <person name="Storesund J.E."/>
            <person name="Kallscheuer N."/>
            <person name="Luecker S."/>
            <person name="Lage O.M."/>
            <person name="Pohl T."/>
            <person name="Merkel B.J."/>
            <person name="Hornburger P."/>
            <person name="Mueller R.-W."/>
            <person name="Bruemmer F."/>
            <person name="Labrenz M."/>
            <person name="Spormann A.M."/>
            <person name="Op den Camp H."/>
            <person name="Overmann J."/>
            <person name="Amann R."/>
            <person name="Jetten M.S.M."/>
            <person name="Mascher T."/>
            <person name="Medema M.H."/>
            <person name="Devos D.P."/>
            <person name="Kaster A.-K."/>
            <person name="Ovreas L."/>
            <person name="Rohde M."/>
            <person name="Galperin M.Y."/>
            <person name="Jogler C."/>
        </authorList>
    </citation>
    <scope>NUCLEOTIDE SEQUENCE [LARGE SCALE GENOMIC DNA]</scope>
    <source>
        <strain evidence="2 3">Pan181</strain>
    </source>
</reference>
<dbReference type="Pfam" id="PF03009">
    <property type="entry name" value="GDPD"/>
    <property type="match status" value="1"/>
</dbReference>
<dbReference type="Pfam" id="PF16387">
    <property type="entry name" value="DUF4996"/>
    <property type="match status" value="1"/>
</dbReference>
<dbReference type="GO" id="GO:0000272">
    <property type="term" value="P:polysaccharide catabolic process"/>
    <property type="evidence" value="ECO:0007669"/>
    <property type="project" value="InterPro"/>
</dbReference>
<dbReference type="Gene3D" id="3.20.20.190">
    <property type="entry name" value="Phosphatidylinositol (PI) phosphodiesterase"/>
    <property type="match status" value="1"/>
</dbReference>
<dbReference type="GO" id="GO:0006644">
    <property type="term" value="P:phospholipid metabolic process"/>
    <property type="evidence" value="ECO:0007669"/>
    <property type="project" value="TreeGrafter"/>
</dbReference>
<name>A0A518APR2_9BACT</name>
<dbReference type="GO" id="GO:0006580">
    <property type="term" value="P:ethanolamine metabolic process"/>
    <property type="evidence" value="ECO:0007669"/>
    <property type="project" value="TreeGrafter"/>
</dbReference>
<protein>
    <submittedName>
        <fullName evidence="2">Putative glycerophosphoryl diester phosphodiesterase 1</fullName>
        <ecNumber evidence="2">3.1.4.46</ecNumber>
    </submittedName>
</protein>
<dbReference type="InterPro" id="IPR030395">
    <property type="entry name" value="GP_PDE_dom"/>
</dbReference>
<dbReference type="GO" id="GO:0008889">
    <property type="term" value="F:glycerophosphodiester phosphodiesterase activity"/>
    <property type="evidence" value="ECO:0007669"/>
    <property type="project" value="UniProtKB-EC"/>
</dbReference>
<dbReference type="SUPFAM" id="SSF63446">
    <property type="entry name" value="Type I dockerin domain"/>
    <property type="match status" value="1"/>
</dbReference>
<dbReference type="InterPro" id="IPR017946">
    <property type="entry name" value="PLC-like_Pdiesterase_TIM-brl"/>
</dbReference>
<feature type="domain" description="GP-PDE" evidence="1">
    <location>
        <begin position="56"/>
        <end position="318"/>
    </location>
</feature>
<dbReference type="InterPro" id="IPR036439">
    <property type="entry name" value="Dockerin_dom_sf"/>
</dbReference>
<proteinExistence type="predicted"/>
<dbReference type="PROSITE" id="PS51257">
    <property type="entry name" value="PROKAR_LIPOPROTEIN"/>
    <property type="match status" value="1"/>
</dbReference>
<dbReference type="Proteomes" id="UP000315750">
    <property type="component" value="Chromosome"/>
</dbReference>
<evidence type="ECO:0000313" key="2">
    <source>
        <dbReference type="EMBL" id="QDU56708.1"/>
    </source>
</evidence>
<dbReference type="SUPFAM" id="SSF51695">
    <property type="entry name" value="PLC-like phosphodiesterases"/>
    <property type="match status" value="1"/>
</dbReference>
<dbReference type="EMBL" id="CP036278">
    <property type="protein sequence ID" value="QDU56708.1"/>
    <property type="molecule type" value="Genomic_DNA"/>
</dbReference>
<accession>A0A518APR2</accession>
<dbReference type="InterPro" id="IPR032160">
    <property type="entry name" value="DUF4996"/>
</dbReference>
<keyword evidence="2" id="KW-0378">Hydrolase</keyword>
<dbReference type="KEGG" id="amuc:Pan181_29180"/>
<dbReference type="PANTHER" id="PTHR46320">
    <property type="entry name" value="GLYCEROPHOSPHODIESTER PHOSPHODIESTERASE 1"/>
    <property type="match status" value="1"/>
</dbReference>